<organism evidence="4 5">
    <name type="scientific">Streptococcus canis</name>
    <dbReference type="NCBI Taxonomy" id="1329"/>
    <lineage>
        <taxon>Bacteria</taxon>
        <taxon>Bacillati</taxon>
        <taxon>Bacillota</taxon>
        <taxon>Bacilli</taxon>
        <taxon>Lactobacillales</taxon>
        <taxon>Streptococcaceae</taxon>
        <taxon>Streptococcus</taxon>
    </lineage>
</organism>
<keyword evidence="5" id="KW-1185">Reference proteome</keyword>
<feature type="active site" evidence="1">
    <location>
        <position position="63"/>
    </location>
</feature>
<dbReference type="AlphaFoldDB" id="A0A2D4DRY8"/>
<dbReference type="EMBL" id="UXEP01000063">
    <property type="protein sequence ID" value="VDC43806.1"/>
    <property type="molecule type" value="Genomic_DNA"/>
</dbReference>
<reference evidence="4 5" key="1">
    <citation type="submission" date="2018-10" db="EMBL/GenBank/DDBJ databases">
        <authorList>
            <consortium name="Molecular Microbiology and Infection Unit (UMMI)"/>
            <person name="Machado M."/>
        </authorList>
    </citation>
    <scope>NUCLEOTIDE SEQUENCE [LARGE SCALE GENOMIC DNA]</scope>
    <source>
        <strain evidence="4">FMV2238.02</strain>
    </source>
</reference>
<dbReference type="Proteomes" id="UP000280759">
    <property type="component" value="Unassembled WGS sequence"/>
</dbReference>
<dbReference type="Gene3D" id="3.10.129.10">
    <property type="entry name" value="Hotdog Thioesterase"/>
    <property type="match status" value="1"/>
</dbReference>
<feature type="binding site" evidence="2">
    <location>
        <position position="107"/>
    </location>
    <ligand>
        <name>substrate</name>
    </ligand>
</feature>
<dbReference type="InterPro" id="IPR029069">
    <property type="entry name" value="HotDog_dom_sf"/>
</dbReference>
<evidence type="ECO:0000256" key="2">
    <source>
        <dbReference type="PIRSR" id="PIRSR014972-2"/>
    </source>
</evidence>
<dbReference type="Pfam" id="PF22636">
    <property type="entry name" value="FlK"/>
    <property type="match status" value="1"/>
</dbReference>
<dbReference type="EC" id="3.1.2.29" evidence="4"/>
<feature type="domain" description="Fluoroacetyl-CoA-specific thioesterase-like" evidence="3">
    <location>
        <begin position="13"/>
        <end position="112"/>
    </location>
</feature>
<evidence type="ECO:0000256" key="1">
    <source>
        <dbReference type="PIRSR" id="PIRSR014972-1"/>
    </source>
</evidence>
<keyword evidence="4" id="KW-0378">Hydrolase</keyword>
<sequence>MTIYSHIYETKAQHSAKAMGSGTLDVLATPALVSFMENAAYLFAQESLEIGLTTVGSEMAIQHLAASAIGKAVTIVITALKEEGRKYDFRIEAFAGEQLIGKACHTRVRVDSQTFMAKLVD</sequence>
<dbReference type="PIRSF" id="PIRSF014972">
    <property type="entry name" value="FlK"/>
    <property type="match status" value="1"/>
</dbReference>
<dbReference type="RefSeq" id="WP_099983259.1">
    <property type="nucleotide sequence ID" value="NZ_BEWZ01000045.1"/>
</dbReference>
<feature type="active site" evidence="1">
    <location>
        <position position="29"/>
    </location>
</feature>
<evidence type="ECO:0000313" key="4">
    <source>
        <dbReference type="EMBL" id="VDC43806.1"/>
    </source>
</evidence>
<name>A0A2D4DRY8_STRCB</name>
<feature type="binding site" evidence="2">
    <location>
        <position position="56"/>
    </location>
    <ligand>
        <name>CoA</name>
        <dbReference type="ChEBI" id="CHEBI:57287"/>
    </ligand>
</feature>
<evidence type="ECO:0000259" key="3">
    <source>
        <dbReference type="Pfam" id="PF22636"/>
    </source>
</evidence>
<gene>
    <name evidence="4" type="primary">flK</name>
    <name evidence="4" type="ORF">FMV2238Y02_22990</name>
</gene>
<dbReference type="InterPro" id="IPR025540">
    <property type="entry name" value="FlK"/>
</dbReference>
<dbReference type="PANTHER" id="PTHR36934">
    <property type="entry name" value="BLR0278 PROTEIN"/>
    <property type="match status" value="1"/>
</dbReference>
<dbReference type="InterPro" id="IPR054485">
    <property type="entry name" value="FlK-like_dom"/>
</dbReference>
<protein>
    <submittedName>
        <fullName evidence="4">Fluoroacetyl-CoA thioesterase</fullName>
        <ecNumber evidence="4">3.1.2.29</ecNumber>
    </submittedName>
</protein>
<evidence type="ECO:0000313" key="5">
    <source>
        <dbReference type="Proteomes" id="UP000280759"/>
    </source>
</evidence>
<accession>A0A2D4DRY8</accession>
<dbReference type="PANTHER" id="PTHR36934:SF1">
    <property type="entry name" value="THIOESTERASE DOMAIN-CONTAINING PROTEIN"/>
    <property type="match status" value="1"/>
</dbReference>
<dbReference type="SUPFAM" id="SSF54637">
    <property type="entry name" value="Thioesterase/thiol ester dehydrase-isomerase"/>
    <property type="match status" value="1"/>
</dbReference>
<feature type="active site" evidence="1">
    <location>
        <position position="37"/>
    </location>
</feature>
<dbReference type="GO" id="GO:0016787">
    <property type="term" value="F:hydrolase activity"/>
    <property type="evidence" value="ECO:0007669"/>
    <property type="project" value="UniProtKB-KW"/>
</dbReference>
<proteinExistence type="predicted"/>
<feature type="binding site" evidence="2">
    <location>
        <position position="56"/>
    </location>
    <ligand>
        <name>substrate</name>
    </ligand>
</feature>